<dbReference type="SUPFAM" id="SSF56601">
    <property type="entry name" value="beta-lactamase/transpeptidase-like"/>
    <property type="match status" value="1"/>
</dbReference>
<reference evidence="2 3" key="1">
    <citation type="submission" date="2018-08" db="EMBL/GenBank/DDBJ databases">
        <title>A genome reference for cultivated species of the human gut microbiota.</title>
        <authorList>
            <person name="Zou Y."/>
            <person name="Xue W."/>
            <person name="Luo G."/>
        </authorList>
    </citation>
    <scope>NUCLEOTIDE SEQUENCE [LARGE SCALE GENOMIC DNA]</scope>
    <source>
        <strain evidence="2 3">AF14-6AC</strain>
    </source>
</reference>
<organism evidence="2 3">
    <name type="scientific">Odoribacter splanchnicus</name>
    <dbReference type="NCBI Taxonomy" id="28118"/>
    <lineage>
        <taxon>Bacteria</taxon>
        <taxon>Pseudomonadati</taxon>
        <taxon>Bacteroidota</taxon>
        <taxon>Bacteroidia</taxon>
        <taxon>Bacteroidales</taxon>
        <taxon>Odoribacteraceae</taxon>
        <taxon>Odoribacter</taxon>
    </lineage>
</organism>
<evidence type="ECO:0000313" key="3">
    <source>
        <dbReference type="Proteomes" id="UP000283426"/>
    </source>
</evidence>
<name>A0A412WLK4_9BACT</name>
<dbReference type="Proteomes" id="UP000283426">
    <property type="component" value="Unassembled WGS sequence"/>
</dbReference>
<evidence type="ECO:0000259" key="1">
    <source>
        <dbReference type="Pfam" id="PF00144"/>
    </source>
</evidence>
<evidence type="ECO:0000313" key="2">
    <source>
        <dbReference type="EMBL" id="RGV28027.1"/>
    </source>
</evidence>
<dbReference type="InterPro" id="IPR050789">
    <property type="entry name" value="Diverse_Enzym_Activities"/>
</dbReference>
<gene>
    <name evidence="2" type="ORF">DWW24_06775</name>
</gene>
<dbReference type="Pfam" id="PF00144">
    <property type="entry name" value="Beta-lactamase"/>
    <property type="match status" value="1"/>
</dbReference>
<dbReference type="InterPro" id="IPR001466">
    <property type="entry name" value="Beta-lactam-related"/>
</dbReference>
<dbReference type="AlphaFoldDB" id="A0A412WLK4"/>
<dbReference type="PANTHER" id="PTHR43283:SF7">
    <property type="entry name" value="BETA-LACTAMASE-RELATED DOMAIN-CONTAINING PROTEIN"/>
    <property type="match status" value="1"/>
</dbReference>
<dbReference type="InterPro" id="IPR012338">
    <property type="entry name" value="Beta-lactam/transpept-like"/>
</dbReference>
<comment type="caution">
    <text evidence="2">The sequence shown here is derived from an EMBL/GenBank/DDBJ whole genome shotgun (WGS) entry which is preliminary data.</text>
</comment>
<accession>A0A412WLK4</accession>
<proteinExistence type="predicted"/>
<dbReference type="RefSeq" id="WP_118107784.1">
    <property type="nucleotide sequence ID" value="NZ_BAABYK010000001.1"/>
</dbReference>
<keyword evidence="2" id="KW-0378">Hydrolase</keyword>
<dbReference type="EMBL" id="QRYW01000011">
    <property type="protein sequence ID" value="RGV28027.1"/>
    <property type="molecule type" value="Genomic_DNA"/>
</dbReference>
<sequence length="401" mass="46536">MKSRKWKKISALLFLGIALLFLLMPTYMQEALIHWFPDISDTYIFPSDTVGKADSCWEWPVARDANRYRMTDDEEAYLEKYGTVAYLVIQDDSIRYEEYREDWTPQKLSNIFSATKSIVGLLVGIAYDEGFIESLDDKVSKYLPEFGEGDKITIRNLLTMSSGLDWDEAYTALISKTTQAYYGDRIRDLIMDLKVVEEPGKKYSYKSGDTQLLSFVLEAALDKVHKEKEYEWGIFKTEVKVHSPVSISEYAERKLWKPLGACNDALWNLDREDGDEKTYCCFNTTARDLARLGRLILNKGNWNGRQLISETYLNEAITPAGYLENEFGDGSLDYYGFQIWIMHYKEMRFPAFRGLGGQYMFVIPQKKAIVIRLGHKRSDEYIREKTIDMDAYLDIAFKILE</sequence>
<dbReference type="PANTHER" id="PTHR43283">
    <property type="entry name" value="BETA-LACTAMASE-RELATED"/>
    <property type="match status" value="1"/>
</dbReference>
<dbReference type="GO" id="GO:0016787">
    <property type="term" value="F:hydrolase activity"/>
    <property type="evidence" value="ECO:0007669"/>
    <property type="project" value="UniProtKB-KW"/>
</dbReference>
<protein>
    <submittedName>
        <fullName evidence="2">Class C beta-lactamase-related serine hydrolase</fullName>
    </submittedName>
</protein>
<dbReference type="Gene3D" id="3.40.710.10">
    <property type="entry name" value="DD-peptidase/beta-lactamase superfamily"/>
    <property type="match status" value="1"/>
</dbReference>
<feature type="domain" description="Beta-lactamase-related" evidence="1">
    <location>
        <begin position="77"/>
        <end position="378"/>
    </location>
</feature>